<dbReference type="KEGG" id="orp:MOP44_23945"/>
<name>A0A9J7BRQ8_9BACT</name>
<dbReference type="InterPro" id="IPR006311">
    <property type="entry name" value="TAT_signal"/>
</dbReference>
<dbReference type="NCBIfam" id="TIGR01409">
    <property type="entry name" value="TAT_signal_seq"/>
    <property type="match status" value="1"/>
</dbReference>
<protein>
    <submittedName>
        <fullName evidence="2">DUF362 domain-containing protein</fullName>
    </submittedName>
</protein>
<sequence length="312" mass="33264">MSDESRRDFLKTCALIGAAMQLGEFASPDAIAATAGPALSIAHYRSSPQDAAAIAEEARRLTIEAVNGLGGLGRFIGKGDVVWIKPNIGWNRSPEQAATTNPDVVATLVSLSWQAGAKRVIVSDNSCNPSVPSFARSGIQQAAQKVGADCFIMDDRKFRKTSLKGKAIPAWELYGDVLEINKFINVPIVKHHGLCKATLGMKNLMGVAGGQRNRFHQDLNNTLVDLAAFIRPTLVVMDAIRVLTANGPVGGNLADVKRKDTVAAGTDQVAIDAFGAGLLGYKPQEIGYIVEGNARGLGTIDFESLKPRRIEV</sequence>
<dbReference type="InterPro" id="IPR007160">
    <property type="entry name" value="DUF362"/>
</dbReference>
<dbReference type="Pfam" id="PF04015">
    <property type="entry name" value="DUF362"/>
    <property type="match status" value="1"/>
</dbReference>
<evidence type="ECO:0000313" key="2">
    <source>
        <dbReference type="EMBL" id="UWZ83606.1"/>
    </source>
</evidence>
<organism evidence="2 3">
    <name type="scientific">Occallatibacter riparius</name>
    <dbReference type="NCBI Taxonomy" id="1002689"/>
    <lineage>
        <taxon>Bacteria</taxon>
        <taxon>Pseudomonadati</taxon>
        <taxon>Acidobacteriota</taxon>
        <taxon>Terriglobia</taxon>
        <taxon>Terriglobales</taxon>
        <taxon>Acidobacteriaceae</taxon>
        <taxon>Occallatibacter</taxon>
    </lineage>
</organism>
<dbReference type="PROSITE" id="PS51318">
    <property type="entry name" value="TAT"/>
    <property type="match status" value="1"/>
</dbReference>
<reference evidence="2" key="1">
    <citation type="submission" date="2021-04" db="EMBL/GenBank/DDBJ databases">
        <title>Phylogenetic analysis of Acidobacteriaceae.</title>
        <authorList>
            <person name="Qiu L."/>
            <person name="Zhang Q."/>
        </authorList>
    </citation>
    <scope>NUCLEOTIDE SEQUENCE</scope>
    <source>
        <strain evidence="2">DSM 25168</strain>
    </source>
</reference>
<dbReference type="EMBL" id="CP093313">
    <property type="protein sequence ID" value="UWZ83606.1"/>
    <property type="molecule type" value="Genomic_DNA"/>
</dbReference>
<proteinExistence type="predicted"/>
<keyword evidence="3" id="KW-1185">Reference proteome</keyword>
<evidence type="ECO:0000313" key="3">
    <source>
        <dbReference type="Proteomes" id="UP001059380"/>
    </source>
</evidence>
<accession>A0A9J7BRQ8</accession>
<feature type="domain" description="DUF362" evidence="1">
    <location>
        <begin position="82"/>
        <end position="276"/>
    </location>
</feature>
<evidence type="ECO:0000259" key="1">
    <source>
        <dbReference type="Pfam" id="PF04015"/>
    </source>
</evidence>
<dbReference type="InterPro" id="IPR019546">
    <property type="entry name" value="TAT_signal_bac_arc"/>
</dbReference>
<dbReference type="RefSeq" id="WP_260792941.1">
    <property type="nucleotide sequence ID" value="NZ_CP093313.1"/>
</dbReference>
<dbReference type="Proteomes" id="UP001059380">
    <property type="component" value="Chromosome"/>
</dbReference>
<dbReference type="AlphaFoldDB" id="A0A9J7BRQ8"/>
<gene>
    <name evidence="2" type="ORF">MOP44_23945</name>
</gene>